<dbReference type="InterPro" id="IPR050177">
    <property type="entry name" value="Lipid_A_modif_metabolic_enz"/>
</dbReference>
<dbReference type="Proteomes" id="UP000034681">
    <property type="component" value="Unassembled WGS sequence"/>
</dbReference>
<dbReference type="STRING" id="317619.GCA_000332315_01127"/>
<organism evidence="2 3">
    <name type="scientific">Prochlorothrix hollandica PCC 9006 = CALU 1027</name>
    <dbReference type="NCBI Taxonomy" id="317619"/>
    <lineage>
        <taxon>Bacteria</taxon>
        <taxon>Bacillati</taxon>
        <taxon>Cyanobacteriota</taxon>
        <taxon>Cyanophyceae</taxon>
        <taxon>Prochlorotrichales</taxon>
        <taxon>Prochlorotrichaceae</taxon>
        <taxon>Prochlorothrix</taxon>
    </lineage>
</organism>
<dbReference type="SUPFAM" id="SSF51735">
    <property type="entry name" value="NAD(P)-binding Rossmann-fold domains"/>
    <property type="match status" value="1"/>
</dbReference>
<feature type="domain" description="NAD-dependent epimerase/dehydratase" evidence="1">
    <location>
        <begin position="4"/>
        <end position="220"/>
    </location>
</feature>
<evidence type="ECO:0000313" key="2">
    <source>
        <dbReference type="EMBL" id="KKJ00323.1"/>
    </source>
</evidence>
<dbReference type="RefSeq" id="WP_017711712.1">
    <property type="nucleotide sequence ID" value="NZ_KB235933.1"/>
</dbReference>
<gene>
    <name evidence="2" type="ORF">PROH_11700</name>
</gene>
<dbReference type="Pfam" id="PF01370">
    <property type="entry name" value="Epimerase"/>
    <property type="match status" value="1"/>
</dbReference>
<dbReference type="AlphaFoldDB" id="A0A0M2PZ43"/>
<reference evidence="2" key="1">
    <citation type="submission" date="2012-04" db="EMBL/GenBank/DDBJ databases">
        <authorList>
            <person name="Borisov I.G."/>
            <person name="Ivanikova N.V."/>
            <person name="Pinevich A.V."/>
        </authorList>
    </citation>
    <scope>NUCLEOTIDE SEQUENCE</scope>
    <source>
        <strain evidence="2">CALU 1027</strain>
    </source>
</reference>
<proteinExistence type="predicted"/>
<evidence type="ECO:0000313" key="3">
    <source>
        <dbReference type="Proteomes" id="UP000034681"/>
    </source>
</evidence>
<dbReference type="eggNOG" id="COG0451">
    <property type="taxonomic scope" value="Bacteria"/>
</dbReference>
<dbReference type="OrthoDB" id="504638at2"/>
<name>A0A0M2PZ43_PROHO</name>
<evidence type="ECO:0000259" key="1">
    <source>
        <dbReference type="Pfam" id="PF01370"/>
    </source>
</evidence>
<dbReference type="PANTHER" id="PTHR43245:SF13">
    <property type="entry name" value="UDP-D-APIOSE_UDP-D-XYLOSE SYNTHASE 2"/>
    <property type="match status" value="1"/>
</dbReference>
<dbReference type="PANTHER" id="PTHR43245">
    <property type="entry name" value="BIFUNCTIONAL POLYMYXIN RESISTANCE PROTEIN ARNA"/>
    <property type="match status" value="1"/>
</dbReference>
<protein>
    <submittedName>
        <fullName evidence="2">Epimerase</fullName>
    </submittedName>
</protein>
<keyword evidence="3" id="KW-1185">Reference proteome</keyword>
<dbReference type="InterPro" id="IPR036291">
    <property type="entry name" value="NAD(P)-bd_dom_sf"/>
</dbReference>
<sequence>MKRIFVTGASGCIGHYVAEALIQQTDYELFLLVRDPQKLKLDLQGRSGIHLIQGNLRQIQRHRELLATMDGAVLLATAWGGAEETYDVNVTKTLQLVEFLTAGSCQQILYFSTESILDRHNNLLKEASELGTDYIRTKFLCLQNLERLPAADRITALFPSLVFGGDDTKPKSHITAGLPEVLRWLGLARFLKADASFHFVHGADIGQVVCQLLTHPESTPAAPNRGIPKLVLGSAPLAVDDAIAQLCAYFHKPIPFRIPLSIALAEVIIKVFRIEMAPWDRFCLSYRHFTHDRPVSPASFGLPTQAATLADLMQVLQIPPTLNPKK</sequence>
<dbReference type="InterPro" id="IPR001509">
    <property type="entry name" value="Epimerase_deHydtase"/>
</dbReference>
<accession>A0A0M2PZ43</accession>
<comment type="caution">
    <text evidence="2">The sequence shown here is derived from an EMBL/GenBank/DDBJ whole genome shotgun (WGS) entry which is preliminary data.</text>
</comment>
<dbReference type="Gene3D" id="3.40.50.720">
    <property type="entry name" value="NAD(P)-binding Rossmann-like Domain"/>
    <property type="match status" value="1"/>
</dbReference>
<dbReference type="EMBL" id="AJTX02000004">
    <property type="protein sequence ID" value="KKJ00323.1"/>
    <property type="molecule type" value="Genomic_DNA"/>
</dbReference>